<keyword evidence="9" id="KW-1133">Transmembrane helix</keyword>
<dbReference type="InterPro" id="IPR017972">
    <property type="entry name" value="Cyt_P450_CS"/>
</dbReference>
<comment type="subcellular location">
    <subcellularLocation>
        <location evidence="2">Membrane</location>
    </subcellularLocation>
</comment>
<dbReference type="InterPro" id="IPR001128">
    <property type="entry name" value="Cyt_P450"/>
</dbReference>
<dbReference type="PRINTS" id="PR00385">
    <property type="entry name" value="P450"/>
</dbReference>
<dbReference type="FunFam" id="1.10.630.10:FF:000002">
    <property type="entry name" value="Cytochrome P450 1A1"/>
    <property type="match status" value="1"/>
</dbReference>
<evidence type="ECO:0000256" key="2">
    <source>
        <dbReference type="ARBA" id="ARBA00004370"/>
    </source>
</evidence>
<evidence type="ECO:0000256" key="1">
    <source>
        <dbReference type="ARBA" id="ARBA00001971"/>
    </source>
</evidence>
<proteinExistence type="inferred from homology"/>
<dbReference type="PANTHER" id="PTHR24300:SF417">
    <property type="entry name" value="CYTOCHROME P450 508B1-RELATED"/>
    <property type="match status" value="1"/>
</dbReference>
<dbReference type="Proteomes" id="UP000759131">
    <property type="component" value="Unassembled WGS sequence"/>
</dbReference>
<keyword evidence="4 8" id="KW-0479">Metal-binding</keyword>
<dbReference type="PRINTS" id="PR00463">
    <property type="entry name" value="EP450I"/>
</dbReference>
<keyword evidence="8" id="KW-0349">Heme</keyword>
<gene>
    <name evidence="10" type="ORF">OSB1V03_LOCUS6761</name>
</gene>
<evidence type="ECO:0000256" key="9">
    <source>
        <dbReference type="SAM" id="Phobius"/>
    </source>
</evidence>
<feature type="non-terminal residue" evidence="10">
    <location>
        <position position="1133"/>
    </location>
</feature>
<keyword evidence="6" id="KW-0560">Oxidoreductase</keyword>
<feature type="transmembrane region" description="Helical" evidence="9">
    <location>
        <begin position="672"/>
        <end position="693"/>
    </location>
</feature>
<name>A0A7R9PZA5_9ACAR</name>
<evidence type="ECO:0000256" key="3">
    <source>
        <dbReference type="ARBA" id="ARBA00010617"/>
    </source>
</evidence>
<evidence type="ECO:0000256" key="6">
    <source>
        <dbReference type="ARBA" id="ARBA00023033"/>
    </source>
</evidence>
<dbReference type="EMBL" id="CAJPIZ010003754">
    <property type="protein sequence ID" value="CAG2106758.1"/>
    <property type="molecule type" value="Genomic_DNA"/>
</dbReference>
<dbReference type="GO" id="GO:0016705">
    <property type="term" value="F:oxidoreductase activity, acting on paired donors, with incorporation or reduction of molecular oxygen"/>
    <property type="evidence" value="ECO:0007669"/>
    <property type="project" value="InterPro"/>
</dbReference>
<evidence type="ECO:0008006" key="12">
    <source>
        <dbReference type="Google" id="ProtNLM"/>
    </source>
</evidence>
<comment type="cofactor">
    <cofactor evidence="1 8">
        <name>heme</name>
        <dbReference type="ChEBI" id="CHEBI:30413"/>
    </cofactor>
</comment>
<accession>A0A7R9PZA5</accession>
<keyword evidence="7 9" id="KW-0472">Membrane</keyword>
<evidence type="ECO:0000256" key="8">
    <source>
        <dbReference type="PIRSR" id="PIRSR602401-1"/>
    </source>
</evidence>
<dbReference type="GO" id="GO:0016020">
    <property type="term" value="C:membrane"/>
    <property type="evidence" value="ECO:0007669"/>
    <property type="project" value="UniProtKB-SubCell"/>
</dbReference>
<dbReference type="PROSITE" id="PS00086">
    <property type="entry name" value="CYTOCHROME_P450"/>
    <property type="match status" value="2"/>
</dbReference>
<dbReference type="InterPro" id="IPR050182">
    <property type="entry name" value="Cytochrome_P450_fam2"/>
</dbReference>
<feature type="transmembrane region" description="Helical" evidence="9">
    <location>
        <begin position="7"/>
        <end position="26"/>
    </location>
</feature>
<protein>
    <recommendedName>
        <fullName evidence="12">Cytochrome P450</fullName>
    </recommendedName>
</protein>
<dbReference type="GO" id="GO:0004497">
    <property type="term" value="F:monooxygenase activity"/>
    <property type="evidence" value="ECO:0007669"/>
    <property type="project" value="UniProtKB-KW"/>
</dbReference>
<organism evidence="10">
    <name type="scientific">Medioppia subpectinata</name>
    <dbReference type="NCBI Taxonomy" id="1979941"/>
    <lineage>
        <taxon>Eukaryota</taxon>
        <taxon>Metazoa</taxon>
        <taxon>Ecdysozoa</taxon>
        <taxon>Arthropoda</taxon>
        <taxon>Chelicerata</taxon>
        <taxon>Arachnida</taxon>
        <taxon>Acari</taxon>
        <taxon>Acariformes</taxon>
        <taxon>Sarcoptiformes</taxon>
        <taxon>Oribatida</taxon>
        <taxon>Brachypylina</taxon>
        <taxon>Oppioidea</taxon>
        <taxon>Oppiidae</taxon>
        <taxon>Medioppia</taxon>
    </lineage>
</organism>
<dbReference type="InterPro" id="IPR036396">
    <property type="entry name" value="Cyt_P450_sf"/>
</dbReference>
<sequence length="1133" mass="130792">IGSFIKTIGASAIIGLVVYYIAQFYAKRYNYPPGPIPLPLIGNVLMFRNYTTHWNEEIVKLSKIYGPVFTLWIGPLPFVFICDLDLGREAFNKIEFTGRPASQLDSTTNAIVWQYYKPCTILTAVVFDDYGHSWETLRRISHTTVRKYAKTQALSEVVAENVSEIIDKIVATEGIGKPFRPKLYVYNIFDIEQPELKKFKYITSDFQTDLGNSLFLYEFIPVLRYFMANPLIKYKQYFDEMMKYSRNIYQTHDKTYDSKNLRDFCDILIAAKHESIAEDKQTAPYFTDDNLPAVLIELFMAGTETTHATFQWLLLFMAYKPEYQDKLRAEISREIGDRVPVVEDKSRLNYTLAFISEILRHKNPFPIGVFHKALVNSKIGTGGYPVAQNTQVVLHQQAIMKDAKHWKNPDKFLGLAKELLLPFVLGTEYTASQCQRRIQGHLATVSQILALVRFIQLTSDYRIELHSEHGDPTPDVLEPDLSLLFMAYNPEYQDKLSAEISREIGDRVPVVEDKSRLNYTLAFLLEILRHKTPLPIGVFHKALVDSKIGDYPVAQNTQVVLHQGAIMTDSKHWTNPDNFQPEQFLDEHGQFIQTKLAAYMPFSYGRRVCPGESLAINDLFLVLVRFMQLTSQYRIELHSEHGDPTPDVLEPDIVNLWLQFPKPFDIVFKTNIGTFIKTIGASAIIGLVVYYIARFYAKRYNYPPGPIPLPLIGNVLMFRNYTTHFNEVIVKLSKIYGPVFTLWIGPLPFVFICDLDLAREAFNKSEFTGRPTSEYGRIFNNERHRDIVFDDYGHSWESLRRVSHTTIRKYAKTQALSEVVAENVSEIIDKIVAIEGIGKPFQPKLYVYNMFANILGSIIFSQKFDIEQTELKKFKYITSDFQTDLGNSLFLYEFIPVLRYFMANPLIKYKKYFDEMMNYSRDIYQTHDKTYDSKNLRDFCDILIAAKHDSIAEDKQTAPYFTDDNLTGVLIELFMAGTETTQTTFQWLLLFMAYKPEYQDKLRAEISREIGDRVPVVEDKSRLNYTLAFVSEILRHKNPLPIGVFHKALVDSKIGGYPVAQNTQVVLHQQAIMNDSKYWSNPEKFEPERFLDEHGQFLQTKPAAYMPFSYGRRICPGESLAINDLFLVLVSDY</sequence>
<comment type="similarity">
    <text evidence="3">Belongs to the cytochrome P450 family.</text>
</comment>
<dbReference type="GO" id="GO:0005506">
    <property type="term" value="F:iron ion binding"/>
    <property type="evidence" value="ECO:0007669"/>
    <property type="project" value="InterPro"/>
</dbReference>
<dbReference type="OrthoDB" id="1103324at2759"/>
<keyword evidence="6" id="KW-0503">Monooxygenase</keyword>
<dbReference type="Gene3D" id="1.10.630.10">
    <property type="entry name" value="Cytochrome P450"/>
    <property type="match status" value="3"/>
</dbReference>
<dbReference type="EMBL" id="OC858329">
    <property type="protein sequence ID" value="CAD7626328.1"/>
    <property type="molecule type" value="Genomic_DNA"/>
</dbReference>
<evidence type="ECO:0000256" key="5">
    <source>
        <dbReference type="ARBA" id="ARBA00023004"/>
    </source>
</evidence>
<dbReference type="Pfam" id="PF00067">
    <property type="entry name" value="p450"/>
    <property type="match status" value="3"/>
</dbReference>
<dbReference type="InterPro" id="IPR002401">
    <property type="entry name" value="Cyt_P450_E_grp-I"/>
</dbReference>
<keyword evidence="9" id="KW-0812">Transmembrane</keyword>
<feature type="non-terminal residue" evidence="10">
    <location>
        <position position="1"/>
    </location>
</feature>
<evidence type="ECO:0000313" key="11">
    <source>
        <dbReference type="Proteomes" id="UP000759131"/>
    </source>
</evidence>
<evidence type="ECO:0000313" key="10">
    <source>
        <dbReference type="EMBL" id="CAD7626328.1"/>
    </source>
</evidence>
<reference evidence="10" key="1">
    <citation type="submission" date="2020-11" db="EMBL/GenBank/DDBJ databases">
        <authorList>
            <person name="Tran Van P."/>
        </authorList>
    </citation>
    <scope>NUCLEOTIDE SEQUENCE</scope>
</reference>
<dbReference type="PANTHER" id="PTHR24300">
    <property type="entry name" value="CYTOCHROME P450 508A4-RELATED"/>
    <property type="match status" value="1"/>
</dbReference>
<keyword evidence="5 8" id="KW-0408">Iron</keyword>
<dbReference type="GO" id="GO:0020037">
    <property type="term" value="F:heme binding"/>
    <property type="evidence" value="ECO:0007669"/>
    <property type="project" value="InterPro"/>
</dbReference>
<keyword evidence="11" id="KW-1185">Reference proteome</keyword>
<evidence type="ECO:0000256" key="4">
    <source>
        <dbReference type="ARBA" id="ARBA00022723"/>
    </source>
</evidence>
<feature type="binding site" description="axial binding residue" evidence="8">
    <location>
        <position position="1115"/>
    </location>
    <ligand>
        <name>heme</name>
        <dbReference type="ChEBI" id="CHEBI:30413"/>
    </ligand>
    <ligandPart>
        <name>Fe</name>
        <dbReference type="ChEBI" id="CHEBI:18248"/>
    </ligandPart>
</feature>
<evidence type="ECO:0000256" key="7">
    <source>
        <dbReference type="ARBA" id="ARBA00023136"/>
    </source>
</evidence>
<dbReference type="AlphaFoldDB" id="A0A7R9PZA5"/>
<dbReference type="SUPFAM" id="SSF48264">
    <property type="entry name" value="Cytochrome P450"/>
    <property type="match status" value="3"/>
</dbReference>